<feature type="compositionally biased region" description="Basic and acidic residues" evidence="1">
    <location>
        <begin position="1"/>
        <end position="21"/>
    </location>
</feature>
<protein>
    <submittedName>
        <fullName evidence="2">Uncharacterized protein</fullName>
    </submittedName>
</protein>
<name>A0A8H7IGQ9_9AGAM</name>
<feature type="region of interest" description="Disordered" evidence="1">
    <location>
        <begin position="1"/>
        <end position="23"/>
    </location>
</feature>
<evidence type="ECO:0000256" key="1">
    <source>
        <dbReference type="SAM" id="MobiDB-lite"/>
    </source>
</evidence>
<reference evidence="2" key="1">
    <citation type="submission" date="2020-09" db="EMBL/GenBank/DDBJ databases">
        <title>Comparative genome analyses of four rice-infecting Rhizoctonia solani isolates reveal extensive enrichment of homogalacturonan modification genes.</title>
        <authorList>
            <person name="Lee D.-Y."/>
            <person name="Jeon J."/>
            <person name="Kim K.-T."/>
            <person name="Cheong K."/>
            <person name="Song H."/>
            <person name="Choi G."/>
            <person name="Ko J."/>
            <person name="Opiyo S.O."/>
            <person name="Zuo S."/>
            <person name="Madhav S."/>
            <person name="Lee Y.-H."/>
            <person name="Wang G.-L."/>
        </authorList>
    </citation>
    <scope>NUCLEOTIDE SEQUENCE</scope>
    <source>
        <strain evidence="2">AG1-IA B2</strain>
    </source>
</reference>
<feature type="region of interest" description="Disordered" evidence="1">
    <location>
        <begin position="215"/>
        <end position="242"/>
    </location>
</feature>
<dbReference type="Proteomes" id="UP000614334">
    <property type="component" value="Unassembled WGS sequence"/>
</dbReference>
<gene>
    <name evidence="2" type="ORF">RHS01_04161</name>
</gene>
<dbReference type="EMBL" id="JACYCF010000005">
    <property type="protein sequence ID" value="KAF8756966.1"/>
    <property type="molecule type" value="Genomic_DNA"/>
</dbReference>
<accession>A0A8H7IGQ9</accession>
<dbReference type="AlphaFoldDB" id="A0A8H7IGQ9"/>
<comment type="caution">
    <text evidence="2">The sequence shown here is derived from an EMBL/GenBank/DDBJ whole genome shotgun (WGS) entry which is preliminary data.</text>
</comment>
<evidence type="ECO:0000313" key="3">
    <source>
        <dbReference type="Proteomes" id="UP000614334"/>
    </source>
</evidence>
<evidence type="ECO:0000313" key="2">
    <source>
        <dbReference type="EMBL" id="KAF8756966.1"/>
    </source>
</evidence>
<sequence length="573" mass="64291">MKEFSCDAKTTHKVQRSRDAEGQQALQGGHVATKTAFNQYWNDARKSICLALFGSDALQLNVVDEKKSQVAKAICYCLFENDVRLLKRAVERSRTTEEELKRAYQDPVHHGNARHMYRLLKSLLRVQRVCGIDILTDQNPWKDWIEKMLKERVVKVKATVAIVPDEVMDRMMDEYAEMLREQQAKIIKDETQDPSGRPTMPQTPRMTLSCGIRASARTQESSDGEERRLRNALSSTTGLPRSVTGWTPAPTIALSFAGSKPNWLKFVESPGFTAAIAKHPSQTIVLAHNSVICHSQGSPLRLANPAIVTPASPPELSPTSPTRPSSIELAALHCQGSSQSTTTWLYLTCAGLPQSQRSYPHEVYQRNSRRAAQGVEGGQQARGVRAFLRHLNRHDSTAGSDRRDEKLSMRAENFILSCKGPYSLSARFWTSRGVMNDLLPPTQDVLIRRDERSRMPDGQPLLPLVAKHTVISWLKLGEKTTSALSKQTSTDEQIDQGRTDLQGFFTRIKQILVHPDLEILLDDIERARRDKEAEKASRATKALLPSGRPTWIVSEPTQMFCRAPLPHAQSVYQ</sequence>
<proteinExistence type="predicted"/>
<organism evidence="2 3">
    <name type="scientific">Rhizoctonia solani</name>
    <dbReference type="NCBI Taxonomy" id="456999"/>
    <lineage>
        <taxon>Eukaryota</taxon>
        <taxon>Fungi</taxon>
        <taxon>Dikarya</taxon>
        <taxon>Basidiomycota</taxon>
        <taxon>Agaricomycotina</taxon>
        <taxon>Agaricomycetes</taxon>
        <taxon>Cantharellales</taxon>
        <taxon>Ceratobasidiaceae</taxon>
        <taxon>Rhizoctonia</taxon>
    </lineage>
</organism>